<dbReference type="SUPFAM" id="SSF160527">
    <property type="entry name" value="V-type ATPase subunit E-like"/>
    <property type="match status" value="1"/>
</dbReference>
<proteinExistence type="inferred from homology"/>
<dbReference type="InterPro" id="IPR002842">
    <property type="entry name" value="ATPase_V1_Esu"/>
</dbReference>
<keyword evidence="2" id="KW-0813">Transport</keyword>
<dbReference type="Gene3D" id="3.30.2320.30">
    <property type="entry name" value="ATP synthase, E subunit, C-terminal"/>
    <property type="match status" value="1"/>
</dbReference>
<sequence length="213" mass="24509">MNEADQIGGLEAALTERANKLAAEYLEYARQTHEQILADGKMRLHLEEEREVLAAKAHAERIYQQQVQAAELQLHAELDRLRIQLVQSVLDRLPERLAQLAADEQRYLPLLRVWLREAAQAMERDELVVQVNRRDWQRLQAGWDDFARQAVPDKKVRLSAETIECSGGMLLVSADNDIRFDNTFEGRLERMSETMQTTINERLGPVAQEAHGR</sequence>
<dbReference type="AlphaFoldDB" id="A0A1J5ST51"/>
<evidence type="ECO:0000256" key="3">
    <source>
        <dbReference type="ARBA" id="ARBA00023065"/>
    </source>
</evidence>
<evidence type="ECO:0000256" key="2">
    <source>
        <dbReference type="ARBA" id="ARBA00022448"/>
    </source>
</evidence>
<protein>
    <submittedName>
        <fullName evidence="4">V-type proton ATPase subunit E</fullName>
    </submittedName>
</protein>
<keyword evidence="3" id="KW-0406">Ion transport</keyword>
<comment type="caution">
    <text evidence="4">The sequence shown here is derived from an EMBL/GenBank/DDBJ whole genome shotgun (WGS) entry which is preliminary data.</text>
</comment>
<gene>
    <name evidence="4" type="primary">atpE_4</name>
    <name evidence="4" type="ORF">GALL_73490</name>
</gene>
<organism evidence="4">
    <name type="scientific">mine drainage metagenome</name>
    <dbReference type="NCBI Taxonomy" id="410659"/>
    <lineage>
        <taxon>unclassified sequences</taxon>
        <taxon>metagenomes</taxon>
        <taxon>ecological metagenomes</taxon>
    </lineage>
</organism>
<evidence type="ECO:0000256" key="1">
    <source>
        <dbReference type="ARBA" id="ARBA00005901"/>
    </source>
</evidence>
<dbReference type="InterPro" id="IPR038495">
    <property type="entry name" value="ATPase_E_C"/>
</dbReference>
<comment type="similarity">
    <text evidence="1">Belongs to the V-ATPase E subunit family.</text>
</comment>
<dbReference type="GO" id="GO:0046961">
    <property type="term" value="F:proton-transporting ATPase activity, rotational mechanism"/>
    <property type="evidence" value="ECO:0007669"/>
    <property type="project" value="InterPro"/>
</dbReference>
<reference evidence="4" key="1">
    <citation type="submission" date="2016-10" db="EMBL/GenBank/DDBJ databases">
        <title>Sequence of Gallionella enrichment culture.</title>
        <authorList>
            <person name="Poehlein A."/>
            <person name="Muehling M."/>
            <person name="Daniel R."/>
        </authorList>
    </citation>
    <scope>NUCLEOTIDE SEQUENCE</scope>
</reference>
<accession>A0A1J5ST51</accession>
<name>A0A1J5ST51_9ZZZZ</name>
<dbReference type="EMBL" id="MLJW01000021">
    <property type="protein sequence ID" value="OIR11171.1"/>
    <property type="molecule type" value="Genomic_DNA"/>
</dbReference>
<dbReference type="GO" id="GO:0033178">
    <property type="term" value="C:proton-transporting two-sector ATPase complex, catalytic domain"/>
    <property type="evidence" value="ECO:0007669"/>
    <property type="project" value="InterPro"/>
</dbReference>
<dbReference type="Pfam" id="PF01991">
    <property type="entry name" value="vATP-synt_E"/>
    <property type="match status" value="1"/>
</dbReference>
<evidence type="ECO:0000313" key="4">
    <source>
        <dbReference type="EMBL" id="OIR11171.1"/>
    </source>
</evidence>